<dbReference type="EMBL" id="BQXU01000039">
    <property type="protein sequence ID" value="GKT50681.1"/>
    <property type="molecule type" value="Genomic_DNA"/>
</dbReference>
<organism evidence="3 4">
    <name type="scientific">Colletotrichum spaethianum</name>
    <dbReference type="NCBI Taxonomy" id="700344"/>
    <lineage>
        <taxon>Eukaryota</taxon>
        <taxon>Fungi</taxon>
        <taxon>Dikarya</taxon>
        <taxon>Ascomycota</taxon>
        <taxon>Pezizomycotina</taxon>
        <taxon>Sordariomycetes</taxon>
        <taxon>Hypocreomycetidae</taxon>
        <taxon>Glomerellales</taxon>
        <taxon>Glomerellaceae</taxon>
        <taxon>Colletotrichum</taxon>
        <taxon>Colletotrichum spaethianum species complex</taxon>
    </lineage>
</organism>
<keyword evidence="2" id="KW-0732">Signal</keyword>
<proteinExistence type="predicted"/>
<dbReference type="Proteomes" id="UP001055115">
    <property type="component" value="Unassembled WGS sequence"/>
</dbReference>
<evidence type="ECO:0000313" key="4">
    <source>
        <dbReference type="Proteomes" id="UP001055115"/>
    </source>
</evidence>
<dbReference type="AlphaFoldDB" id="A0AA37PE98"/>
<dbReference type="GeneID" id="73331664"/>
<feature type="compositionally biased region" description="Basic and acidic residues" evidence="1">
    <location>
        <begin position="74"/>
        <end position="84"/>
    </location>
</feature>
<evidence type="ECO:0000256" key="1">
    <source>
        <dbReference type="SAM" id="MobiDB-lite"/>
    </source>
</evidence>
<sequence length="370" mass="40657">MRFTLSHAVLLGLVAAIPLSNAHPHGVNLDRRGVTDGLITAEITDDSTLGRVAADKARRLYPLETVDPRGLPKLGEKPSKDKDLPGAPGGKPGPGGDKPGDGVGTPVGTGSTPKFADANLEAARNKGETLSKSLDDAIFKNAPEPERKDLKSLGYDKSGGPAAPIIQYPSDKGKPTYLTNFNINELSKEFWVKRRTFRNDADARSSKDIPIMETYANPTDGAIIIKQSWNKDRDEPVPKATWTDMVNDQWMTVTAKKDPKNLKYVIRDNIQDIDTKDRSGITLNTKAAIDKVFETNPRAKKDETLILNRESTDPKDKADYELLAAQTHVARVIQWLKDRHETLGDKKIKSLHVNHLEGPGSQYSIIIELA</sequence>
<accession>A0AA37PE98</accession>
<feature type="region of interest" description="Disordered" evidence="1">
    <location>
        <begin position="136"/>
        <end position="156"/>
    </location>
</feature>
<feature type="signal peptide" evidence="2">
    <location>
        <begin position="1"/>
        <end position="22"/>
    </location>
</feature>
<dbReference type="RefSeq" id="XP_049133031.1">
    <property type="nucleotide sequence ID" value="XM_049277074.1"/>
</dbReference>
<reference evidence="3 4" key="1">
    <citation type="submission" date="2022-03" db="EMBL/GenBank/DDBJ databases">
        <title>Genome data of Colletotrichum spp.</title>
        <authorList>
            <person name="Utami Y.D."/>
            <person name="Hiruma K."/>
        </authorList>
    </citation>
    <scope>NUCLEOTIDE SEQUENCE [LARGE SCALE GENOMIC DNA]</scope>
    <source>
        <strain evidence="3 4">MAFF 239500</strain>
    </source>
</reference>
<keyword evidence="4" id="KW-1185">Reference proteome</keyword>
<protein>
    <submittedName>
        <fullName evidence="3">Uncharacterized protein</fullName>
    </submittedName>
</protein>
<evidence type="ECO:0000256" key="2">
    <source>
        <dbReference type="SAM" id="SignalP"/>
    </source>
</evidence>
<feature type="compositionally biased region" description="Gly residues" evidence="1">
    <location>
        <begin position="87"/>
        <end position="107"/>
    </location>
</feature>
<evidence type="ECO:0000313" key="3">
    <source>
        <dbReference type="EMBL" id="GKT50681.1"/>
    </source>
</evidence>
<comment type="caution">
    <text evidence="3">The sequence shown here is derived from an EMBL/GenBank/DDBJ whole genome shotgun (WGS) entry which is preliminary data.</text>
</comment>
<feature type="chain" id="PRO_5041396278" evidence="2">
    <location>
        <begin position="23"/>
        <end position="370"/>
    </location>
</feature>
<feature type="region of interest" description="Disordered" evidence="1">
    <location>
        <begin position="64"/>
        <end position="115"/>
    </location>
</feature>
<name>A0AA37PE98_9PEZI</name>
<gene>
    <name evidence="3" type="ORF">ColSpa_10862</name>
</gene>
<feature type="compositionally biased region" description="Basic and acidic residues" evidence="1">
    <location>
        <begin position="136"/>
        <end position="151"/>
    </location>
</feature>